<feature type="domain" description="WWE" evidence="5">
    <location>
        <begin position="187"/>
        <end position="263"/>
    </location>
</feature>
<evidence type="ECO:0000313" key="8">
    <source>
        <dbReference type="Proteomes" id="UP000682733"/>
    </source>
</evidence>
<dbReference type="PANTHER" id="PTHR24068">
    <property type="entry name" value="UBIQUITIN-CONJUGATING ENZYME E2"/>
    <property type="match status" value="1"/>
</dbReference>
<comment type="caution">
    <text evidence="7">The sequence shown here is derived from an EMBL/GenBank/DDBJ whole genome shotgun (WGS) entry which is preliminary data.</text>
</comment>
<dbReference type="Pfam" id="PF02825">
    <property type="entry name" value="WWE"/>
    <property type="match status" value="1"/>
</dbReference>
<dbReference type="Gene3D" id="3.90.176.10">
    <property type="entry name" value="Toxin ADP-ribosyltransferase, Chain A, domain 1"/>
    <property type="match status" value="1"/>
</dbReference>
<dbReference type="AlphaFoldDB" id="A0A8S2TN13"/>
<proteinExistence type="predicted"/>
<gene>
    <name evidence="6" type="ORF">OVA965_LOCUS36966</name>
    <name evidence="7" type="ORF">TMI583_LOCUS38005</name>
</gene>
<accession>A0A8S2TN13</accession>
<dbReference type="PROSITE" id="PS51996">
    <property type="entry name" value="TR_MART"/>
    <property type="match status" value="1"/>
</dbReference>
<dbReference type="SUPFAM" id="SSF54495">
    <property type="entry name" value="UBC-like"/>
    <property type="match status" value="1"/>
</dbReference>
<keyword evidence="1" id="KW-0808">Transferase</keyword>
<dbReference type="InterPro" id="IPR000608">
    <property type="entry name" value="UBC"/>
</dbReference>
<evidence type="ECO:0000313" key="7">
    <source>
        <dbReference type="EMBL" id="CAF4290080.1"/>
    </source>
</evidence>
<protein>
    <recommendedName>
        <fullName evidence="9">NAD(+)--protein-arginine ADP-ribosyltransferase</fullName>
    </recommendedName>
</protein>
<evidence type="ECO:0000313" key="6">
    <source>
        <dbReference type="EMBL" id="CAF1501655.1"/>
    </source>
</evidence>
<dbReference type="InterPro" id="IPR003540">
    <property type="entry name" value="ADP-ribosyltransferase"/>
</dbReference>
<dbReference type="SMART" id="SM00212">
    <property type="entry name" value="UBCc"/>
    <property type="match status" value="1"/>
</dbReference>
<dbReference type="Proteomes" id="UP000677228">
    <property type="component" value="Unassembled WGS sequence"/>
</dbReference>
<dbReference type="InterPro" id="IPR004170">
    <property type="entry name" value="WWE_dom"/>
</dbReference>
<feature type="active site" description="Glycyl thioester intermediate" evidence="3">
    <location>
        <position position="97"/>
    </location>
</feature>
<evidence type="ECO:0000259" key="5">
    <source>
        <dbReference type="PROSITE" id="PS50918"/>
    </source>
</evidence>
<keyword evidence="2" id="KW-0833">Ubl conjugation pathway</keyword>
<organism evidence="7 8">
    <name type="scientific">Didymodactylos carnosus</name>
    <dbReference type="NCBI Taxonomy" id="1234261"/>
    <lineage>
        <taxon>Eukaryota</taxon>
        <taxon>Metazoa</taxon>
        <taxon>Spiralia</taxon>
        <taxon>Gnathifera</taxon>
        <taxon>Rotifera</taxon>
        <taxon>Eurotatoria</taxon>
        <taxon>Bdelloidea</taxon>
        <taxon>Philodinida</taxon>
        <taxon>Philodinidae</taxon>
        <taxon>Didymodactylos</taxon>
    </lineage>
</organism>
<dbReference type="Gene3D" id="3.30.720.50">
    <property type="match status" value="1"/>
</dbReference>
<dbReference type="SUPFAM" id="SSF117839">
    <property type="entry name" value="WWE domain"/>
    <property type="match status" value="1"/>
</dbReference>
<dbReference type="EMBL" id="CAJNOK010034179">
    <property type="protein sequence ID" value="CAF1501655.1"/>
    <property type="molecule type" value="Genomic_DNA"/>
</dbReference>
<dbReference type="Pfam" id="PF00179">
    <property type="entry name" value="UQ_con"/>
    <property type="match status" value="1"/>
</dbReference>
<dbReference type="Proteomes" id="UP000682733">
    <property type="component" value="Unassembled WGS sequence"/>
</dbReference>
<dbReference type="InterPro" id="IPR016135">
    <property type="entry name" value="UBQ-conjugating_enzyme/RWD"/>
</dbReference>
<reference evidence="7" key="1">
    <citation type="submission" date="2021-02" db="EMBL/GenBank/DDBJ databases">
        <authorList>
            <person name="Nowell W R."/>
        </authorList>
    </citation>
    <scope>NUCLEOTIDE SEQUENCE</scope>
</reference>
<dbReference type="Pfam" id="PF03496">
    <property type="entry name" value="ADPrib_exo_Tox"/>
    <property type="match status" value="1"/>
</dbReference>
<dbReference type="InterPro" id="IPR037197">
    <property type="entry name" value="WWE_dom_sf"/>
</dbReference>
<sequence>MCHNNMTTATTATLILNRQCKELESDHLSDYNIWRNNDDPNCLNWHAILTGPVDTPYAGRVFHLDLQFPTDYPFKPPIVLFETAIFHPNINSKGEICLDGLQKENWRALTITQILLSITSLLIEPNADTFLMPEPAALYKENRQEYDRRAREWTMKPATMKNKQHRESAAISADNDVILPTLARNEQETDKKTYPELIRPVWLWKSATEDKWRFYNDVENEIIEKAHQAEQNKLQLDYYVIDLENNTQSSTLNSRLRHHQVQRTVDNQITSNRNERFSTVEPLVKSSESKQISPLITKCEQLKTSTQKKGNFNNAGEKYAVVNFDTIHRIYKVLQDGVGQALQNYELLIQLQRLFDSWPSKTDFDPRVKLIPLHLFDDIQRVFRSRRKNVTPYLEWETNGKKLLEEILTECSDIRILTLESNVAGRVEKEGWDSDKPDQGKWLADKLRIVSDADIGKCCIRLYTMNSFLYKKTNEFLREENERKLATLGLFVRELLVFYNKNAHLVPENNTYVYRAVNLTSSMITEYQSAIDNGSYRWLGFSSTSRNPQLPEFDDCNTLLIMELKKICTDNNAIDISSLSQFPQEEEILLRAGTEFTVQNVQYEAANNKHVINLTVYV</sequence>
<dbReference type="SUPFAM" id="SSF56399">
    <property type="entry name" value="ADP-ribosylation"/>
    <property type="match status" value="1"/>
</dbReference>
<feature type="domain" description="UBC core" evidence="4">
    <location>
        <begin position="11"/>
        <end position="159"/>
    </location>
</feature>
<dbReference type="PROSITE" id="PS00183">
    <property type="entry name" value="UBC_1"/>
    <property type="match status" value="1"/>
</dbReference>
<dbReference type="EMBL" id="CAJOBA010056193">
    <property type="protein sequence ID" value="CAF4290080.1"/>
    <property type="molecule type" value="Genomic_DNA"/>
</dbReference>
<dbReference type="GO" id="GO:0016740">
    <property type="term" value="F:transferase activity"/>
    <property type="evidence" value="ECO:0007669"/>
    <property type="project" value="UniProtKB-KW"/>
</dbReference>
<evidence type="ECO:0000256" key="1">
    <source>
        <dbReference type="ARBA" id="ARBA00022679"/>
    </source>
</evidence>
<dbReference type="PROSITE" id="PS50918">
    <property type="entry name" value="WWE"/>
    <property type="match status" value="1"/>
</dbReference>
<dbReference type="PROSITE" id="PS50127">
    <property type="entry name" value="UBC_2"/>
    <property type="match status" value="1"/>
</dbReference>
<evidence type="ECO:0008006" key="9">
    <source>
        <dbReference type="Google" id="ProtNLM"/>
    </source>
</evidence>
<evidence type="ECO:0000256" key="2">
    <source>
        <dbReference type="ARBA" id="ARBA00022786"/>
    </source>
</evidence>
<evidence type="ECO:0000259" key="4">
    <source>
        <dbReference type="PROSITE" id="PS50127"/>
    </source>
</evidence>
<evidence type="ECO:0000256" key="3">
    <source>
        <dbReference type="PROSITE-ProRule" id="PRU10133"/>
    </source>
</evidence>
<dbReference type="InterPro" id="IPR023313">
    <property type="entry name" value="UBQ-conjugating_AS"/>
</dbReference>
<dbReference type="GO" id="GO:0005576">
    <property type="term" value="C:extracellular region"/>
    <property type="evidence" value="ECO:0007669"/>
    <property type="project" value="InterPro"/>
</dbReference>
<dbReference type="Gene3D" id="3.10.110.10">
    <property type="entry name" value="Ubiquitin Conjugating Enzyme"/>
    <property type="match status" value="1"/>
</dbReference>
<name>A0A8S2TN13_9BILA</name>